<evidence type="ECO:0000313" key="3">
    <source>
        <dbReference type="Proteomes" id="UP000291144"/>
    </source>
</evidence>
<dbReference type="EMBL" id="SJKB01000040">
    <property type="protein sequence ID" value="TCC44876.1"/>
    <property type="molecule type" value="Genomic_DNA"/>
</dbReference>
<name>A0A4R0JJA0_9ACTN</name>
<comment type="caution">
    <text evidence="2">The sequence shown here is derived from an EMBL/GenBank/DDBJ whole genome shotgun (WGS) entry which is preliminary data.</text>
</comment>
<keyword evidence="1" id="KW-0472">Membrane</keyword>
<dbReference type="AlphaFoldDB" id="A0A4R0JJA0"/>
<reference evidence="2 3" key="1">
    <citation type="submission" date="2019-02" db="EMBL/GenBank/DDBJ databases">
        <title>Kribbella capetownensis sp. nov. and Kribbella speibonae sp. nov., isolated from soil.</title>
        <authorList>
            <person name="Curtis S.M."/>
            <person name="Norton I."/>
            <person name="Everest G.J."/>
            <person name="Meyers P.R."/>
        </authorList>
    </citation>
    <scope>NUCLEOTIDE SEQUENCE [LARGE SCALE GENOMIC DNA]</scope>
    <source>
        <strain evidence="2 3">NRRL B-24813</strain>
    </source>
</reference>
<accession>A0A4R0JJA0</accession>
<feature type="transmembrane region" description="Helical" evidence="1">
    <location>
        <begin position="89"/>
        <end position="107"/>
    </location>
</feature>
<sequence>MPVLRRRDLAASVLIAVLLALYLPFLALGTFLGIGSSDDMACTVLILSGATVVLLADDDRYDAASWLTPILATAAVACAALSLISAAGILLPVAVATMLTLLCIQLAEHITFAPPSSRGPRPAQAPFQPR</sequence>
<keyword evidence="3" id="KW-1185">Reference proteome</keyword>
<feature type="transmembrane region" description="Helical" evidence="1">
    <location>
        <begin position="12"/>
        <end position="34"/>
    </location>
</feature>
<evidence type="ECO:0000313" key="2">
    <source>
        <dbReference type="EMBL" id="TCC44876.1"/>
    </source>
</evidence>
<keyword evidence="1" id="KW-0812">Transmembrane</keyword>
<protein>
    <submittedName>
        <fullName evidence="2">Uncharacterized protein</fullName>
    </submittedName>
</protein>
<feature type="transmembrane region" description="Helical" evidence="1">
    <location>
        <begin position="63"/>
        <end position="83"/>
    </location>
</feature>
<evidence type="ECO:0000256" key="1">
    <source>
        <dbReference type="SAM" id="Phobius"/>
    </source>
</evidence>
<proteinExistence type="predicted"/>
<gene>
    <name evidence="2" type="ORF">E0H73_45175</name>
</gene>
<keyword evidence="1" id="KW-1133">Transmembrane helix</keyword>
<dbReference type="RefSeq" id="WP_131367438.1">
    <property type="nucleotide sequence ID" value="NZ_SJKB01000040.1"/>
</dbReference>
<dbReference type="Proteomes" id="UP000291144">
    <property type="component" value="Unassembled WGS sequence"/>
</dbReference>
<organism evidence="2 3">
    <name type="scientific">Kribbella pittospori</name>
    <dbReference type="NCBI Taxonomy" id="722689"/>
    <lineage>
        <taxon>Bacteria</taxon>
        <taxon>Bacillati</taxon>
        <taxon>Actinomycetota</taxon>
        <taxon>Actinomycetes</taxon>
        <taxon>Propionibacteriales</taxon>
        <taxon>Kribbellaceae</taxon>
        <taxon>Kribbella</taxon>
    </lineage>
</organism>